<evidence type="ECO:0000259" key="10">
    <source>
        <dbReference type="Pfam" id="PF18052"/>
    </source>
</evidence>
<dbReference type="InterPro" id="IPR058922">
    <property type="entry name" value="WHD_DRP"/>
</dbReference>
<dbReference type="InterPro" id="IPR027417">
    <property type="entry name" value="P-loop_NTPase"/>
</dbReference>
<dbReference type="Pfam" id="PF23598">
    <property type="entry name" value="LRR_14"/>
    <property type="match status" value="3"/>
</dbReference>
<feature type="domain" description="Disease resistance protein winged helix" evidence="11">
    <location>
        <begin position="450"/>
        <end position="510"/>
    </location>
</feature>
<feature type="domain" description="NB-ARC" evidence="9">
    <location>
        <begin position="191"/>
        <end position="319"/>
    </location>
</feature>
<keyword evidence="6 7" id="KW-0175">Coiled coil</keyword>
<dbReference type="InterPro" id="IPR041118">
    <property type="entry name" value="Rx_N"/>
</dbReference>
<dbReference type="Gene3D" id="1.20.5.4130">
    <property type="match status" value="1"/>
</dbReference>
<evidence type="ECO:0000313" key="13">
    <source>
        <dbReference type="EMBL" id="VAI00182.1"/>
    </source>
</evidence>
<dbReference type="Pfam" id="PF00931">
    <property type="entry name" value="NB-ARC"/>
    <property type="match status" value="1"/>
</dbReference>
<dbReference type="SUPFAM" id="SSF52540">
    <property type="entry name" value="P-loop containing nucleoside triphosphate hydrolases"/>
    <property type="match status" value="1"/>
</dbReference>
<feature type="coiled-coil region" evidence="7">
    <location>
        <begin position="58"/>
        <end position="85"/>
    </location>
</feature>
<dbReference type="OMA" id="LDIRICT"/>
<dbReference type="InterPro" id="IPR003591">
    <property type="entry name" value="Leu-rich_rpt_typical-subtyp"/>
</dbReference>
<evidence type="ECO:0000256" key="8">
    <source>
        <dbReference type="SAM" id="MobiDB-lite"/>
    </source>
</evidence>
<dbReference type="InterPro" id="IPR032675">
    <property type="entry name" value="LRR_dom_sf"/>
</dbReference>
<dbReference type="EMBL" id="LT934117">
    <property type="protein sequence ID" value="VAI00182.1"/>
    <property type="molecule type" value="Genomic_DNA"/>
</dbReference>
<reference evidence="13 14" key="1">
    <citation type="submission" date="2017-09" db="EMBL/GenBank/DDBJ databases">
        <authorList>
            <consortium name="International Durum Wheat Genome Sequencing Consortium (IDWGSC)"/>
            <person name="Milanesi L."/>
        </authorList>
    </citation>
    <scope>NUCLEOTIDE SEQUENCE [LARGE SCALE GENOMIC DNA]</scope>
    <source>
        <strain evidence="14">cv. Svevo</strain>
    </source>
</reference>
<dbReference type="Gene3D" id="3.40.50.300">
    <property type="entry name" value="P-loop containing nucleotide triphosphate hydrolases"/>
    <property type="match status" value="1"/>
</dbReference>
<comment type="similarity">
    <text evidence="1">Belongs to the disease resistance NB-LRR family.</text>
</comment>
<keyword evidence="5" id="KW-0611">Plant defense</keyword>
<evidence type="ECO:0000256" key="3">
    <source>
        <dbReference type="ARBA" id="ARBA00022737"/>
    </source>
</evidence>
<dbReference type="InterPro" id="IPR036388">
    <property type="entry name" value="WH-like_DNA-bd_sf"/>
</dbReference>
<sequence length="1083" mass="124257">MEGPPVTAATGVLGPVVVKLGALLGSKYKLQRQTLKDIKFIKSKLKFVHSILWAIWGKETLDAQSKELKKEALDLADDMQDAIDDFILTMEPSHRNKHLKIQIKIQASPFQDFRTRVDDVSARCRSKWKIKPAERVCSLYSTKRAESSIPSKLPPHRAPFVCKNASEIIGMGRWREDLITYLVGEGSTMAQPQFKMASIVGIGGVGKTTLANLVYEEIGNKFQSRAFVSVTPTANKKEVLTSILQQVGAKLPAGTKARTEEDIIHTISNFLEDKRYLVVIDDIWHHGEWEIISKSIPQNNLGSRIVMTTRIDSVSDDIDYNKLCIRMNPGWSFEEERWFYGPHVQDFTAWMKPDMVGEGFDRDHPIVRMCCCLPLALLCMFSAMAIVREQQEQLGVHVKARDMQDMIEKQVKKSGIQNTPGFEPLVESLQLGYDDLPHHMLKTCLLYCSIYPQNYRFDMNDLVMRWVAEGFTYKEDTGKCYFEELCNRGFMLHVGDSLGMSYYQMNHPMMRNFLRWKLHEDKFFTCSSDITFAYSCQIHRLCIDDYPIDDGAAEGVDPLLGLDWSQIRSLVVFEGAKRYIPFEKLKHVRVLDLQYHQQYLEFEKVRRDYHYVNFEFGKALGNHHVKDICGLLRLRHLFGLDGTGINVIPPEIGRLHYLETLQIRFTWITELPSEIGDLPQLKILDVSHNKKLAKLPREIGDLQHLETLDLSYSRPRRLPAEIGNLHNLESLNLHYAELKELPHQIGKLQHLKTLDMCGAMFTRLPTEIGDLQHLETLDLSYNRWLKKLPREIGNLQNLKRLLLRGEGVVKIPREIGRLKNLEILKLDTAIGALPWEASQLPKLEGVPWCVRKAWNKSDLVSELAGEILSVQMARWVGDRGGLIVGTKHMHIPRWIKYHFNDLATLNIRICKLEEEQDLKILREMPNLDKLTLRFEVVPREPIAISGEGFRRLKQLVVDSRCMPQFTFQEGAMPRLFMLLFEFQFYGGPPPAANKGDPRLGIGHLRNLLWVEFRCNEEWYGGAAESSPCISAMIDVVRKEAQEHPNQMVFDVSGHEEEWFPAKKSTQVPQATSSGAGEIEKERD</sequence>
<feature type="domain" description="Disease resistance R13L4/SHOC-2-like LRR" evidence="12">
    <location>
        <begin position="888"/>
        <end position="1046"/>
    </location>
</feature>
<dbReference type="Pfam" id="PF23559">
    <property type="entry name" value="WHD_DRP"/>
    <property type="match status" value="1"/>
</dbReference>
<name>A0A9R0SRM4_TRITD</name>
<feature type="domain" description="Disease resistance N-terminal" evidence="10">
    <location>
        <begin position="12"/>
        <end position="97"/>
    </location>
</feature>
<dbReference type="InterPro" id="IPR055414">
    <property type="entry name" value="LRR_R13L4/SHOC2-like"/>
</dbReference>
<feature type="region of interest" description="Disordered" evidence="8">
    <location>
        <begin position="1059"/>
        <end position="1083"/>
    </location>
</feature>
<dbReference type="InterPro" id="IPR044974">
    <property type="entry name" value="Disease_R_plants"/>
</dbReference>
<proteinExistence type="inferred from homology"/>
<feature type="domain" description="Disease resistance R13L4/SHOC-2-like LRR" evidence="12">
    <location>
        <begin position="566"/>
        <end position="709"/>
    </location>
</feature>
<dbReference type="Proteomes" id="UP000324705">
    <property type="component" value="Chromosome 4A"/>
</dbReference>
<feature type="domain" description="Disease resistance R13L4/SHOC-2-like LRR" evidence="12">
    <location>
        <begin position="744"/>
        <end position="829"/>
    </location>
</feature>
<keyword evidence="4" id="KW-0547">Nucleotide-binding</keyword>
<accession>A0A9R0SRM4</accession>
<evidence type="ECO:0008006" key="15">
    <source>
        <dbReference type="Google" id="ProtNLM"/>
    </source>
</evidence>
<evidence type="ECO:0000313" key="14">
    <source>
        <dbReference type="Proteomes" id="UP000324705"/>
    </source>
</evidence>
<dbReference type="Gene3D" id="1.10.10.10">
    <property type="entry name" value="Winged helix-like DNA-binding domain superfamily/Winged helix DNA-binding domain"/>
    <property type="match status" value="1"/>
</dbReference>
<dbReference type="AlphaFoldDB" id="A0A9R0SRM4"/>
<evidence type="ECO:0000256" key="5">
    <source>
        <dbReference type="ARBA" id="ARBA00022821"/>
    </source>
</evidence>
<gene>
    <name evidence="13" type="ORF">TRITD_4Av1G262300</name>
</gene>
<feature type="compositionally biased region" description="Polar residues" evidence="8">
    <location>
        <begin position="1063"/>
        <end position="1074"/>
    </location>
</feature>
<organism evidence="13 14">
    <name type="scientific">Triticum turgidum subsp. durum</name>
    <name type="common">Durum wheat</name>
    <name type="synonym">Triticum durum</name>
    <dbReference type="NCBI Taxonomy" id="4567"/>
    <lineage>
        <taxon>Eukaryota</taxon>
        <taxon>Viridiplantae</taxon>
        <taxon>Streptophyta</taxon>
        <taxon>Embryophyta</taxon>
        <taxon>Tracheophyta</taxon>
        <taxon>Spermatophyta</taxon>
        <taxon>Magnoliopsida</taxon>
        <taxon>Liliopsida</taxon>
        <taxon>Poales</taxon>
        <taxon>Poaceae</taxon>
        <taxon>BOP clade</taxon>
        <taxon>Pooideae</taxon>
        <taxon>Triticodae</taxon>
        <taxon>Triticeae</taxon>
        <taxon>Triticinae</taxon>
        <taxon>Triticum</taxon>
    </lineage>
</organism>
<keyword evidence="2" id="KW-0433">Leucine-rich repeat</keyword>
<dbReference type="PANTHER" id="PTHR23155">
    <property type="entry name" value="DISEASE RESISTANCE PROTEIN RP"/>
    <property type="match status" value="1"/>
</dbReference>
<evidence type="ECO:0000259" key="12">
    <source>
        <dbReference type="Pfam" id="PF23598"/>
    </source>
</evidence>
<evidence type="ECO:0000256" key="1">
    <source>
        <dbReference type="ARBA" id="ARBA00008894"/>
    </source>
</evidence>
<dbReference type="Pfam" id="PF18052">
    <property type="entry name" value="Rx_N"/>
    <property type="match status" value="1"/>
</dbReference>
<keyword evidence="3" id="KW-0677">Repeat</keyword>
<dbReference type="SMART" id="SM00369">
    <property type="entry name" value="LRR_TYP"/>
    <property type="match status" value="3"/>
</dbReference>
<dbReference type="Gramene" id="TRITD4Av1G262300.1">
    <property type="protein sequence ID" value="TRITD4Av1G262300.1"/>
    <property type="gene ID" value="TRITD4Av1G262300"/>
</dbReference>
<dbReference type="InterPro" id="IPR002182">
    <property type="entry name" value="NB-ARC"/>
</dbReference>
<dbReference type="GO" id="GO:0043531">
    <property type="term" value="F:ADP binding"/>
    <property type="evidence" value="ECO:0007669"/>
    <property type="project" value="InterPro"/>
</dbReference>
<dbReference type="SUPFAM" id="SSF52047">
    <property type="entry name" value="RNI-like"/>
    <property type="match status" value="1"/>
</dbReference>
<dbReference type="GO" id="GO:0098542">
    <property type="term" value="P:defense response to other organism"/>
    <property type="evidence" value="ECO:0007669"/>
    <property type="project" value="TreeGrafter"/>
</dbReference>
<evidence type="ECO:0000259" key="9">
    <source>
        <dbReference type="Pfam" id="PF00931"/>
    </source>
</evidence>
<evidence type="ECO:0000256" key="4">
    <source>
        <dbReference type="ARBA" id="ARBA00022741"/>
    </source>
</evidence>
<dbReference type="PANTHER" id="PTHR23155:SF1167">
    <property type="entry name" value="OS08G0412100 PROTEIN"/>
    <property type="match status" value="1"/>
</dbReference>
<evidence type="ECO:0000259" key="11">
    <source>
        <dbReference type="Pfam" id="PF23559"/>
    </source>
</evidence>
<dbReference type="PRINTS" id="PR00364">
    <property type="entry name" value="DISEASERSIST"/>
</dbReference>
<dbReference type="Gene3D" id="3.80.10.10">
    <property type="entry name" value="Ribonuclease Inhibitor"/>
    <property type="match status" value="1"/>
</dbReference>
<keyword evidence="14" id="KW-1185">Reference proteome</keyword>
<evidence type="ECO:0000256" key="2">
    <source>
        <dbReference type="ARBA" id="ARBA00022614"/>
    </source>
</evidence>
<evidence type="ECO:0000256" key="6">
    <source>
        <dbReference type="ARBA" id="ARBA00023054"/>
    </source>
</evidence>
<evidence type="ECO:0000256" key="7">
    <source>
        <dbReference type="SAM" id="Coils"/>
    </source>
</evidence>
<protein>
    <recommendedName>
        <fullName evidence="15">NB-ARC domain-containing protein</fullName>
    </recommendedName>
</protein>